<dbReference type="AlphaFoldDB" id="A0A2Z6SDA3"/>
<evidence type="ECO:0000313" key="1">
    <source>
        <dbReference type="EMBL" id="GBC07552.1"/>
    </source>
</evidence>
<dbReference type="EMBL" id="BLAL01000160">
    <property type="protein sequence ID" value="GES86364.1"/>
    <property type="molecule type" value="Genomic_DNA"/>
</dbReference>
<dbReference type="SUPFAM" id="SSF52047">
    <property type="entry name" value="RNI-like"/>
    <property type="match status" value="1"/>
</dbReference>
<comment type="caution">
    <text evidence="1">The sequence shown here is derived from an EMBL/GenBank/DDBJ whole genome shotgun (WGS) entry which is preliminary data.</text>
</comment>
<evidence type="ECO:0008006" key="4">
    <source>
        <dbReference type="Google" id="ProtNLM"/>
    </source>
</evidence>
<accession>A0A2Z6SDA3</accession>
<keyword evidence="3" id="KW-1185">Reference proteome</keyword>
<dbReference type="Proteomes" id="UP000615446">
    <property type="component" value="Unassembled WGS sequence"/>
</dbReference>
<name>A0A2Z6SDA3_9GLOM</name>
<evidence type="ECO:0000313" key="2">
    <source>
        <dbReference type="EMBL" id="GES86364.1"/>
    </source>
</evidence>
<reference evidence="1 3" key="1">
    <citation type="submission" date="2017-11" db="EMBL/GenBank/DDBJ databases">
        <title>The genome of Rhizophagus clarus HR1 reveals common genetic basis of auxotrophy among arbuscular mycorrhizal fungi.</title>
        <authorList>
            <person name="Kobayashi Y."/>
        </authorList>
    </citation>
    <scope>NUCLEOTIDE SEQUENCE [LARGE SCALE GENOMIC DNA]</scope>
    <source>
        <strain evidence="1 3">HR1</strain>
    </source>
</reference>
<reference evidence="2" key="2">
    <citation type="submission" date="2019-10" db="EMBL/GenBank/DDBJ databases">
        <title>Conservation and host-specific expression of non-tandemly repeated heterogenous ribosome RNA gene in arbuscular mycorrhizal fungi.</title>
        <authorList>
            <person name="Maeda T."/>
            <person name="Kobayashi Y."/>
            <person name="Nakagawa T."/>
            <person name="Ezawa T."/>
            <person name="Yamaguchi K."/>
            <person name="Bino T."/>
            <person name="Nishimoto Y."/>
            <person name="Shigenobu S."/>
            <person name="Kawaguchi M."/>
        </authorList>
    </citation>
    <scope>NUCLEOTIDE SEQUENCE</scope>
    <source>
        <strain evidence="2">HR1</strain>
    </source>
</reference>
<organism evidence="1 3">
    <name type="scientific">Rhizophagus clarus</name>
    <dbReference type="NCBI Taxonomy" id="94130"/>
    <lineage>
        <taxon>Eukaryota</taxon>
        <taxon>Fungi</taxon>
        <taxon>Fungi incertae sedis</taxon>
        <taxon>Mucoromycota</taxon>
        <taxon>Glomeromycotina</taxon>
        <taxon>Glomeromycetes</taxon>
        <taxon>Glomerales</taxon>
        <taxon>Glomeraceae</taxon>
        <taxon>Rhizophagus</taxon>
    </lineage>
</organism>
<protein>
    <recommendedName>
        <fullName evidence="4">F-box domain-containing protein</fullName>
    </recommendedName>
</protein>
<sequence>MSNLNRDVLFMIFEELQDDSKFLFSCLMVNRLWCEIVIPVLWRKPWCYDINYRNKNSLYTIITSYLSDDVKEFLRKKGIQISSQSLTFDYLSFCKSINVKIIDEIISIKYLTEYNRFILQEEIYSFLIRKCPEIKYLNICGTYELVYLPESKVRLESICELTCDTSIDPKYHYRISHICQQIQRIIIINNNYKVNHGTTKLIEFQKNLKYFKWVDKFDDDEDLYIDLLVDPYTEIFHILKKHASTLNHFEVSLQYDDYDYSDYYSIYNDYDYTFLQYTLLELHNLKVMKIESPIFLNSNEFENELKKVTYRNLEILKVGIIDIYQATSMIKNSFYLKELWIDNYYKNYDMFAGDSFNFIRAICENCFLIEYLSIPTFPLLEDYCIEFEKLLKKCQKLRSLHFKSTYYEENELEFGKYLLDVLIKEAPTNLNEIGIPYDIRLSLDDLEIFLEKWKGRPAISIIMGEISFYRGDNSYRKLIDRYKTEGVIKYTNIYY</sequence>
<evidence type="ECO:0000313" key="3">
    <source>
        <dbReference type="Proteomes" id="UP000247702"/>
    </source>
</evidence>
<gene>
    <name evidence="2" type="ORF">RCL2_001342000</name>
    <name evidence="1" type="ORF">RclHR1_07530001</name>
</gene>
<dbReference type="Proteomes" id="UP000247702">
    <property type="component" value="Unassembled WGS sequence"/>
</dbReference>
<proteinExistence type="predicted"/>
<dbReference type="EMBL" id="BEXD01004152">
    <property type="protein sequence ID" value="GBC07552.1"/>
    <property type="molecule type" value="Genomic_DNA"/>
</dbReference>
<dbReference type="OrthoDB" id="2381652at2759"/>